<evidence type="ECO:0000256" key="3">
    <source>
        <dbReference type="ARBA" id="ARBA00023237"/>
    </source>
</evidence>
<keyword evidence="1" id="KW-0732">Signal</keyword>
<dbReference type="InterPro" id="IPR037873">
    <property type="entry name" value="BamE-like"/>
</dbReference>
<protein>
    <submittedName>
        <fullName evidence="6">Outer membrane protein assembly factor BamE</fullName>
    </submittedName>
</protein>
<evidence type="ECO:0000313" key="7">
    <source>
        <dbReference type="Proteomes" id="UP000682843"/>
    </source>
</evidence>
<dbReference type="PANTHER" id="PTHR37482:SF1">
    <property type="entry name" value="OUTER MEMBRANE PROTEIN ASSEMBLY FACTOR BAME"/>
    <property type="match status" value="1"/>
</dbReference>
<proteinExistence type="predicted"/>
<organism evidence="6 7">
    <name type="scientific">Tardiphaga alba</name>
    <dbReference type="NCBI Taxonomy" id="340268"/>
    <lineage>
        <taxon>Bacteria</taxon>
        <taxon>Pseudomonadati</taxon>
        <taxon>Pseudomonadota</taxon>
        <taxon>Alphaproteobacteria</taxon>
        <taxon>Hyphomicrobiales</taxon>
        <taxon>Nitrobacteraceae</taxon>
        <taxon>Tardiphaga</taxon>
    </lineage>
</organism>
<accession>A0ABX8A9D4</accession>
<gene>
    <name evidence="6" type="ORF">RPMA_16600</name>
</gene>
<keyword evidence="2" id="KW-0472">Membrane</keyword>
<name>A0ABX8A9D4_9BRAD</name>
<dbReference type="InterPro" id="IPR007450">
    <property type="entry name" value="BamE_dom"/>
</dbReference>
<dbReference type="EMBL" id="CP036498">
    <property type="protein sequence ID" value="QUS40272.1"/>
    <property type="molecule type" value="Genomic_DNA"/>
</dbReference>
<feature type="region of interest" description="Disordered" evidence="4">
    <location>
        <begin position="1"/>
        <end position="21"/>
    </location>
</feature>
<sequence length="197" mass="21579">MLHSAVLPGTSTPSGMQEPPGFKSLEVSRVLDCLEDGDSSTMTISSLSTALRGSRLNWRRVRSAVAVAAICLSLAACAEQFQKGYILPTGALEQIPIGASQDQVLIVMGTPSTVATLNGEVFYYISQRAERAVAFMPQKVTDQRVIAVYFDKDRRVTRLANYGLQDGKIFDFISRTTPTSGQEMSYLTPLFKLISFR</sequence>
<evidence type="ECO:0000256" key="1">
    <source>
        <dbReference type="ARBA" id="ARBA00022729"/>
    </source>
</evidence>
<reference evidence="6 7" key="1">
    <citation type="submission" date="2019-02" db="EMBL/GenBank/DDBJ databases">
        <title>Emended description of the genus Rhodopseudomonas and description of Rhodopseudomonas albus sp. nov., a non-phototrophic, heavy-metal-tolerant bacterium isolated from garden soil.</title>
        <authorList>
            <person name="Bao Z."/>
            <person name="Cao W.W."/>
            <person name="Sato Y."/>
            <person name="Nishizawa T."/>
            <person name="Zhao J."/>
            <person name="Guo Y."/>
            <person name="Ohta H."/>
        </authorList>
    </citation>
    <scope>NUCLEOTIDE SEQUENCE [LARGE SCALE GENOMIC DNA]</scope>
    <source>
        <strain evidence="6 7">SK50-23</strain>
    </source>
</reference>
<dbReference type="Gene3D" id="3.30.1450.10">
    <property type="match status" value="1"/>
</dbReference>
<dbReference type="InterPro" id="IPR026592">
    <property type="entry name" value="BamE"/>
</dbReference>
<dbReference type="PANTHER" id="PTHR37482">
    <property type="entry name" value="OUTER MEMBRANE PROTEIN ASSEMBLY FACTOR BAME"/>
    <property type="match status" value="1"/>
</dbReference>
<keyword evidence="3" id="KW-0998">Cell outer membrane</keyword>
<evidence type="ECO:0000259" key="5">
    <source>
        <dbReference type="Pfam" id="PF04355"/>
    </source>
</evidence>
<evidence type="ECO:0000256" key="2">
    <source>
        <dbReference type="ARBA" id="ARBA00023136"/>
    </source>
</evidence>
<evidence type="ECO:0000313" key="6">
    <source>
        <dbReference type="EMBL" id="QUS40272.1"/>
    </source>
</evidence>
<evidence type="ECO:0000256" key="4">
    <source>
        <dbReference type="SAM" id="MobiDB-lite"/>
    </source>
</evidence>
<dbReference type="Pfam" id="PF04355">
    <property type="entry name" value="BamE"/>
    <property type="match status" value="1"/>
</dbReference>
<feature type="domain" description="Outer membrane protein assembly factor BamE" evidence="5">
    <location>
        <begin position="84"/>
        <end position="158"/>
    </location>
</feature>
<keyword evidence="7" id="KW-1185">Reference proteome</keyword>
<dbReference type="Proteomes" id="UP000682843">
    <property type="component" value="Chromosome"/>
</dbReference>